<dbReference type="Proteomes" id="UP000005870">
    <property type="component" value="Chromosome"/>
</dbReference>
<proteinExistence type="predicted"/>
<dbReference type="HOGENOM" id="CLU_082963_2_0_6"/>
<reference evidence="1 2" key="1">
    <citation type="journal article" date="2012" name="J. Bacteriol.">
        <title>Complete Genome Sequence of the BTEX-Degrading Bacterium Pseudoxanthomonas spadix BD-a59.</title>
        <authorList>
            <person name="Lee S.H."/>
            <person name="Jin H.M."/>
            <person name="Lee H.J."/>
            <person name="Kim J.M."/>
            <person name="Jeon C.O."/>
        </authorList>
    </citation>
    <scope>NUCLEOTIDE SEQUENCE [LARGE SCALE GENOMIC DNA]</scope>
    <source>
        <strain evidence="1 2">BD-a59</strain>
    </source>
</reference>
<gene>
    <name evidence="1" type="ordered locus">DSC_09195</name>
</gene>
<dbReference type="InterPro" id="IPR029063">
    <property type="entry name" value="SAM-dependent_MTases_sf"/>
</dbReference>
<dbReference type="CDD" id="cd02440">
    <property type="entry name" value="AdoMet_MTases"/>
    <property type="match status" value="1"/>
</dbReference>
<dbReference type="Gene3D" id="3.40.50.150">
    <property type="entry name" value="Vaccinia Virus protein VP39"/>
    <property type="match status" value="1"/>
</dbReference>
<name>G7UWI2_PSEUP</name>
<dbReference type="AlphaFoldDB" id="G7UWI2"/>
<evidence type="ECO:0000313" key="1">
    <source>
        <dbReference type="EMBL" id="AER56489.1"/>
    </source>
</evidence>
<dbReference type="PANTHER" id="PTHR14614">
    <property type="entry name" value="HEPATOCELLULAR CARCINOMA-ASSOCIATED ANTIGEN"/>
    <property type="match status" value="1"/>
</dbReference>
<dbReference type="Pfam" id="PF10294">
    <property type="entry name" value="Methyltransf_16"/>
    <property type="match status" value="1"/>
</dbReference>
<dbReference type="STRING" id="1045855.DSC_09195"/>
<dbReference type="EMBL" id="CP003093">
    <property type="protein sequence ID" value="AER56489.1"/>
    <property type="molecule type" value="Genomic_DNA"/>
</dbReference>
<evidence type="ECO:0008006" key="3">
    <source>
        <dbReference type="Google" id="ProtNLM"/>
    </source>
</evidence>
<dbReference type="KEGG" id="psd:DSC_09195"/>
<protein>
    <recommendedName>
        <fullName evidence="3">Methyltransferase domain-containing protein</fullName>
    </recommendedName>
</protein>
<dbReference type="eggNOG" id="COG3897">
    <property type="taxonomic scope" value="Bacteria"/>
</dbReference>
<keyword evidence="2" id="KW-1185">Reference proteome</keyword>
<dbReference type="SUPFAM" id="SSF53335">
    <property type="entry name" value="S-adenosyl-L-methionine-dependent methyltransferases"/>
    <property type="match status" value="1"/>
</dbReference>
<accession>G7UWI2</accession>
<sequence>MPVSGYQTQISDYAFGDQHFRIRALSDLQQYADPDASAAEAGISSAQWSLFGHVWPAGLVLADAMQIHEVAGKRVLELGCGLGLASLVLSRRGAQVVASDHHPLAEVFLAYNAALNDLAAVPYRRMDWATGRAGMGRFDLIIGSDVLYERGPTLALAALLPSLARPACEIVISDPARGHAGVFARDLAAHGFVLSTPRLPSAPGRKRQAQLLHYQRGVGGQA</sequence>
<organism evidence="1 2">
    <name type="scientific">Pseudoxanthomonas spadix (strain BD-a59)</name>
    <dbReference type="NCBI Taxonomy" id="1045855"/>
    <lineage>
        <taxon>Bacteria</taxon>
        <taxon>Pseudomonadati</taxon>
        <taxon>Pseudomonadota</taxon>
        <taxon>Gammaproteobacteria</taxon>
        <taxon>Lysobacterales</taxon>
        <taxon>Lysobacteraceae</taxon>
        <taxon>Pseudoxanthomonas</taxon>
    </lineage>
</organism>
<dbReference type="InterPro" id="IPR019410">
    <property type="entry name" value="Methyltransf_16"/>
</dbReference>
<evidence type="ECO:0000313" key="2">
    <source>
        <dbReference type="Proteomes" id="UP000005870"/>
    </source>
</evidence>